<name>A0A1W5D963_9LECA</name>
<feature type="compositionally biased region" description="Low complexity" evidence="1">
    <location>
        <begin position="66"/>
        <end position="89"/>
    </location>
</feature>
<keyword evidence="3" id="KW-1185">Reference proteome</keyword>
<dbReference type="Proteomes" id="UP000192927">
    <property type="component" value="Unassembled WGS sequence"/>
</dbReference>
<evidence type="ECO:0000313" key="2">
    <source>
        <dbReference type="EMBL" id="SLM39656.1"/>
    </source>
</evidence>
<feature type="region of interest" description="Disordered" evidence="1">
    <location>
        <begin position="194"/>
        <end position="216"/>
    </location>
</feature>
<proteinExistence type="predicted"/>
<dbReference type="EMBL" id="FWEW01003533">
    <property type="protein sequence ID" value="SLM39656.1"/>
    <property type="molecule type" value="Genomic_DNA"/>
</dbReference>
<evidence type="ECO:0000256" key="1">
    <source>
        <dbReference type="SAM" id="MobiDB-lite"/>
    </source>
</evidence>
<reference evidence="3" key="1">
    <citation type="submission" date="2017-03" db="EMBL/GenBank/DDBJ databases">
        <authorList>
            <person name="Sharma R."/>
            <person name="Thines M."/>
        </authorList>
    </citation>
    <scope>NUCLEOTIDE SEQUENCE [LARGE SCALE GENOMIC DNA]</scope>
</reference>
<protein>
    <submittedName>
        <fullName evidence="2">Uncharacterized protein</fullName>
    </submittedName>
</protein>
<accession>A0A1W5D963</accession>
<organism evidence="2 3">
    <name type="scientific">Lasallia pustulata</name>
    <dbReference type="NCBI Taxonomy" id="136370"/>
    <lineage>
        <taxon>Eukaryota</taxon>
        <taxon>Fungi</taxon>
        <taxon>Dikarya</taxon>
        <taxon>Ascomycota</taxon>
        <taxon>Pezizomycotina</taxon>
        <taxon>Lecanoromycetes</taxon>
        <taxon>OSLEUM clade</taxon>
        <taxon>Umbilicariomycetidae</taxon>
        <taxon>Umbilicariales</taxon>
        <taxon>Umbilicariaceae</taxon>
        <taxon>Lasallia</taxon>
    </lineage>
</organism>
<feature type="region of interest" description="Disordered" evidence="1">
    <location>
        <begin position="369"/>
        <end position="392"/>
    </location>
</feature>
<feature type="region of interest" description="Disordered" evidence="1">
    <location>
        <begin position="58"/>
        <end position="127"/>
    </location>
</feature>
<sequence length="465" mass="49637">MPKGQKLIAWTSDNDSKLLHLILATHDIKYDYGVVGAAWDPPLPSSCIALRMQKLRKSAAGKGLTKKPATVTAAKTSAPSPSKSQSKKASNGKNVKKENDAEDVNDTFGDIPNMKLGDGTNQLDTPPEDLDNDDCVTAKTEFSAPSSAAKVKSSHTANKVVAGRVTKKRASPRKVAKLDYHHLDHPYASMDAAADGEGGKVFEDASSSSEDSAAEGDAFEGGDYVSHLVSYCLNLIYLLDSVTEHIGFTLALTWIPQLSTSSLHPQHNSLLAQVQLISQDMKLDYRRIATMYGRGATYDSIEGRFRIIKREAAALKAEAESGPTATVSGPTATVKDELDGHDIISRSQIATPKKGRAPKTPVKKETGILGGRVNKSANSTPTPKQRKAGAAGNVVRGMKEEILSSGSSIMEENMMSSFSTQEMGMEDWCMGDVSIAVCGAGNDNAFQGLMMGSSADAQDESYDMV</sequence>
<dbReference type="AlphaFoldDB" id="A0A1W5D963"/>
<evidence type="ECO:0000313" key="3">
    <source>
        <dbReference type="Proteomes" id="UP000192927"/>
    </source>
</evidence>